<gene>
    <name evidence="1" type="ORF">M8A51_19690</name>
</gene>
<evidence type="ECO:0008006" key="3">
    <source>
        <dbReference type="Google" id="ProtNLM"/>
    </source>
</evidence>
<evidence type="ECO:0000313" key="2">
    <source>
        <dbReference type="Proteomes" id="UP001165541"/>
    </source>
</evidence>
<reference evidence="1" key="1">
    <citation type="submission" date="2022-05" db="EMBL/GenBank/DDBJ databases">
        <title>Schlegelella sp. nov., isolated from mangrove soil.</title>
        <authorList>
            <person name="Liu Y."/>
            <person name="Ge X."/>
            <person name="Liu W."/>
        </authorList>
    </citation>
    <scope>NUCLEOTIDE SEQUENCE</scope>
    <source>
        <strain evidence="1">S2-27</strain>
    </source>
</reference>
<evidence type="ECO:0000313" key="1">
    <source>
        <dbReference type="EMBL" id="MCM5681756.1"/>
    </source>
</evidence>
<sequence>MQAYSTLDFGNPKDARTFEKGCEARGLRKEHALLTPAPAMDDLAAFFEASPQLVYFSGHFQDRQLWGDDRAGVVFEKDRVLLQVGDETRELAKGSGLRLPDSVIAVFWGGCSALRKAADVKVLRELFPKAALLGYSDTTGVAINDAMLGGGFIRRKHFFDRLPRGEITGAACAWAWMGAAQTGYAGGSMADRFRAVTASGQEWKLSGGQIVKGRRY</sequence>
<organism evidence="1 2">
    <name type="scientific">Caldimonas mangrovi</name>
    <dbReference type="NCBI Taxonomy" id="2944811"/>
    <lineage>
        <taxon>Bacteria</taxon>
        <taxon>Pseudomonadati</taxon>
        <taxon>Pseudomonadota</taxon>
        <taxon>Betaproteobacteria</taxon>
        <taxon>Burkholderiales</taxon>
        <taxon>Sphaerotilaceae</taxon>
        <taxon>Caldimonas</taxon>
    </lineage>
</organism>
<proteinExistence type="predicted"/>
<dbReference type="Proteomes" id="UP001165541">
    <property type="component" value="Unassembled WGS sequence"/>
</dbReference>
<accession>A0ABT0YSP2</accession>
<name>A0ABT0YSP2_9BURK</name>
<keyword evidence="2" id="KW-1185">Reference proteome</keyword>
<comment type="caution">
    <text evidence="1">The sequence shown here is derived from an EMBL/GenBank/DDBJ whole genome shotgun (WGS) entry which is preliminary data.</text>
</comment>
<dbReference type="EMBL" id="JAMKFE010000014">
    <property type="protein sequence ID" value="MCM5681756.1"/>
    <property type="molecule type" value="Genomic_DNA"/>
</dbReference>
<dbReference type="RefSeq" id="WP_251780239.1">
    <property type="nucleotide sequence ID" value="NZ_JAMKFE010000014.1"/>
</dbReference>
<protein>
    <recommendedName>
        <fullName evidence="3">CHAT domain-containing protein</fullName>
    </recommendedName>
</protein>